<dbReference type="AlphaFoldDB" id="A0A9Q0MG96"/>
<evidence type="ECO:0000256" key="3">
    <source>
        <dbReference type="ARBA" id="ARBA00023121"/>
    </source>
</evidence>
<dbReference type="OMA" id="LNRMINQ"/>
<evidence type="ECO:0000313" key="6">
    <source>
        <dbReference type="EMBL" id="KAJ6225346.1"/>
    </source>
</evidence>
<dbReference type="Proteomes" id="UP001142055">
    <property type="component" value="Chromosome 1"/>
</dbReference>
<keyword evidence="2" id="KW-0445">Lipid transport</keyword>
<accession>A0A9Q0MG96</accession>
<dbReference type="PROSITE" id="PS50003">
    <property type="entry name" value="PH_DOMAIN"/>
    <property type="match status" value="1"/>
</dbReference>
<dbReference type="GO" id="GO:0005829">
    <property type="term" value="C:cytosol"/>
    <property type="evidence" value="ECO:0007669"/>
    <property type="project" value="TreeGrafter"/>
</dbReference>
<gene>
    <name evidence="6" type="ORF">RDWZM_003891</name>
</gene>
<keyword evidence="7" id="KW-1185">Reference proteome</keyword>
<dbReference type="GO" id="GO:0006869">
    <property type="term" value="P:lipid transport"/>
    <property type="evidence" value="ECO:0007669"/>
    <property type="project" value="UniProtKB-KW"/>
</dbReference>
<dbReference type="InterPro" id="IPR001849">
    <property type="entry name" value="PH_domain"/>
</dbReference>
<comment type="caution">
    <text evidence="6">The sequence shown here is derived from an EMBL/GenBank/DDBJ whole genome shotgun (WGS) entry which is preliminary data.</text>
</comment>
<keyword evidence="1" id="KW-0813">Transport</keyword>
<name>A0A9Q0MG96_BLOTA</name>
<feature type="region of interest" description="Disordered" evidence="4">
    <location>
        <begin position="1"/>
        <end position="36"/>
    </location>
</feature>
<sequence>MASKSRLNLDLTNESNFKSNKPSLHSSSPNLSNETQLTSEEVDHLCSVMLRAKKFDEESLQSNLFEGQLCKYTNVVKGWQYRWFVIHSGRGTLEYYMLEDRKKLYMRGCSYLAGCQIIPSEEDSQTFTVNAACGAVYKLKASDAKNRQIWVNKLRLAAQMQESKAHSPTVSMSASSMNSKFSNLAHSQLTSDLWTSFDSVRDQLLLVRKNEEDFSNTIEDLTNSDEDLLIMKITANAALLKLEQCFDILESI</sequence>
<dbReference type="EMBL" id="JAPWDV010000001">
    <property type="protein sequence ID" value="KAJ6225346.1"/>
    <property type="molecule type" value="Genomic_DNA"/>
</dbReference>
<evidence type="ECO:0000256" key="4">
    <source>
        <dbReference type="SAM" id="MobiDB-lite"/>
    </source>
</evidence>
<evidence type="ECO:0000313" key="7">
    <source>
        <dbReference type="Proteomes" id="UP001142055"/>
    </source>
</evidence>
<proteinExistence type="predicted"/>
<dbReference type="GO" id="GO:0032934">
    <property type="term" value="F:sterol binding"/>
    <property type="evidence" value="ECO:0007669"/>
    <property type="project" value="TreeGrafter"/>
</dbReference>
<dbReference type="Pfam" id="PF00169">
    <property type="entry name" value="PH"/>
    <property type="match status" value="1"/>
</dbReference>
<dbReference type="InterPro" id="IPR011993">
    <property type="entry name" value="PH-like_dom_sf"/>
</dbReference>
<protein>
    <recommendedName>
        <fullName evidence="5">PH domain-containing protein</fullName>
    </recommendedName>
</protein>
<evidence type="ECO:0000256" key="1">
    <source>
        <dbReference type="ARBA" id="ARBA00022448"/>
    </source>
</evidence>
<feature type="compositionally biased region" description="Low complexity" evidence="4">
    <location>
        <begin position="18"/>
        <end position="32"/>
    </location>
</feature>
<reference evidence="6" key="1">
    <citation type="submission" date="2022-12" db="EMBL/GenBank/DDBJ databases">
        <title>Genome assemblies of Blomia tropicalis.</title>
        <authorList>
            <person name="Cui Y."/>
        </authorList>
    </citation>
    <scope>NUCLEOTIDE SEQUENCE</scope>
    <source>
        <tissue evidence="6">Adult mites</tissue>
    </source>
</reference>
<dbReference type="PANTHER" id="PTHR10972">
    <property type="entry name" value="OXYSTEROL-BINDING PROTEIN-RELATED"/>
    <property type="match status" value="1"/>
</dbReference>
<evidence type="ECO:0000256" key="2">
    <source>
        <dbReference type="ARBA" id="ARBA00023055"/>
    </source>
</evidence>
<feature type="domain" description="PH" evidence="5">
    <location>
        <begin position="62"/>
        <end position="159"/>
    </location>
</feature>
<dbReference type="SMART" id="SM00233">
    <property type="entry name" value="PH"/>
    <property type="match status" value="1"/>
</dbReference>
<dbReference type="Gene3D" id="2.30.29.30">
    <property type="entry name" value="Pleckstrin-homology domain (PH domain)/Phosphotyrosine-binding domain (PTB)"/>
    <property type="match status" value="1"/>
</dbReference>
<evidence type="ECO:0000259" key="5">
    <source>
        <dbReference type="PROSITE" id="PS50003"/>
    </source>
</evidence>
<keyword evidence="3" id="KW-0446">Lipid-binding</keyword>
<dbReference type="PANTHER" id="PTHR10972:SF141">
    <property type="entry name" value="OXYSTEROL-BINDING PROTEIN"/>
    <property type="match status" value="1"/>
</dbReference>
<dbReference type="SUPFAM" id="SSF50729">
    <property type="entry name" value="PH domain-like"/>
    <property type="match status" value="1"/>
</dbReference>
<organism evidence="6 7">
    <name type="scientific">Blomia tropicalis</name>
    <name type="common">Mite</name>
    <dbReference type="NCBI Taxonomy" id="40697"/>
    <lineage>
        <taxon>Eukaryota</taxon>
        <taxon>Metazoa</taxon>
        <taxon>Ecdysozoa</taxon>
        <taxon>Arthropoda</taxon>
        <taxon>Chelicerata</taxon>
        <taxon>Arachnida</taxon>
        <taxon>Acari</taxon>
        <taxon>Acariformes</taxon>
        <taxon>Sarcoptiformes</taxon>
        <taxon>Astigmata</taxon>
        <taxon>Glycyphagoidea</taxon>
        <taxon>Echimyopodidae</taxon>
        <taxon>Blomia</taxon>
    </lineage>
</organism>
<dbReference type="InterPro" id="IPR000648">
    <property type="entry name" value="Oxysterol-bd"/>
</dbReference>
<dbReference type="GO" id="GO:0016020">
    <property type="term" value="C:membrane"/>
    <property type="evidence" value="ECO:0007669"/>
    <property type="project" value="TreeGrafter"/>
</dbReference>